<evidence type="ECO:0000313" key="2">
    <source>
        <dbReference type="EMBL" id="RDE51420.1"/>
    </source>
</evidence>
<reference evidence="2 3" key="1">
    <citation type="submission" date="2018-05" db="EMBL/GenBank/DDBJ databases">
        <title>Integrated omic analyses show evidence that a Ca. Accumulibacter phosphatis strain performs denitrification under micro-aerobic conditions.</title>
        <authorList>
            <person name="Camejo P.Y."/>
            <person name="Katherine M.D."/>
            <person name="Daniel N.R."/>
        </authorList>
    </citation>
    <scope>NUCLEOTIDE SEQUENCE [LARGE SCALE GENOMIC DNA]</scope>
    <source>
        <strain evidence="2">UW-LDO-IC</strain>
    </source>
</reference>
<organism evidence="2 3">
    <name type="scientific">Candidatus Accumulibacter meliphilus</name>
    <dbReference type="NCBI Taxonomy" id="2211374"/>
    <lineage>
        <taxon>Bacteria</taxon>
        <taxon>Pseudomonadati</taxon>
        <taxon>Pseudomonadota</taxon>
        <taxon>Betaproteobacteria</taxon>
        <taxon>Candidatus Accumulibacter</taxon>
    </lineage>
</organism>
<proteinExistence type="predicted"/>
<keyword evidence="1" id="KW-0472">Membrane</keyword>
<feature type="transmembrane region" description="Helical" evidence="1">
    <location>
        <begin position="212"/>
        <end position="230"/>
    </location>
</feature>
<feature type="transmembrane region" description="Helical" evidence="1">
    <location>
        <begin position="45"/>
        <end position="68"/>
    </location>
</feature>
<accession>A0A369XPW3</accession>
<feature type="transmembrane region" description="Helical" evidence="1">
    <location>
        <begin position="7"/>
        <end position="25"/>
    </location>
</feature>
<keyword evidence="1" id="KW-1133">Transmembrane helix</keyword>
<feature type="transmembrane region" description="Helical" evidence="1">
    <location>
        <begin position="184"/>
        <end position="206"/>
    </location>
</feature>
<evidence type="ECO:0000313" key="3">
    <source>
        <dbReference type="Proteomes" id="UP000253831"/>
    </source>
</evidence>
<name>A0A369XPW3_9PROT</name>
<protein>
    <submittedName>
        <fullName evidence="2">DUF4239 domain-containing protein</fullName>
    </submittedName>
</protein>
<sequence length="258" mass="28226">MLTDTESAPFAIAFFLGMVFFLELGRRIGRRMHADTPERAPKGVGAVEGAVFALFGLLIAFTFSGAAARFDDRRHLIIDEAMDIGTAWSYLDLLPVNEQASLRDLFRTYTDARIATFEKLPDVAAAEAELARSIALQDEIWIQAIALCEAKKDTATTNLVLGALNEMNNITTLRTAATRIHPPATIFGLLFAMGLCSALLAGFGMAGNPKRSWLHILGFAAAIALCVYVIRDIEYPRLGLIRVTATDQVMKDLRASMK</sequence>
<dbReference type="Proteomes" id="UP000253831">
    <property type="component" value="Unassembled WGS sequence"/>
</dbReference>
<dbReference type="AlphaFoldDB" id="A0A369XPW3"/>
<gene>
    <name evidence="2" type="ORF">DVS81_05685</name>
</gene>
<dbReference type="EMBL" id="QPGA01000007">
    <property type="protein sequence ID" value="RDE51420.1"/>
    <property type="molecule type" value="Genomic_DNA"/>
</dbReference>
<evidence type="ECO:0000256" key="1">
    <source>
        <dbReference type="SAM" id="Phobius"/>
    </source>
</evidence>
<comment type="caution">
    <text evidence="2">The sequence shown here is derived from an EMBL/GenBank/DDBJ whole genome shotgun (WGS) entry which is preliminary data.</text>
</comment>
<dbReference type="Pfam" id="PF14023">
    <property type="entry name" value="Bestrophin-like"/>
    <property type="match status" value="1"/>
</dbReference>
<keyword evidence="1" id="KW-0812">Transmembrane</keyword>
<dbReference type="InterPro" id="IPR025333">
    <property type="entry name" value="DUF4239"/>
</dbReference>